<comment type="caution">
    <text evidence="1">The sequence shown here is derived from an EMBL/GenBank/DDBJ whole genome shotgun (WGS) entry which is preliminary data.</text>
</comment>
<name>A0AAP0HJL1_9MAGN</name>
<dbReference type="EMBL" id="JBBNAE010000011">
    <property type="protein sequence ID" value="KAK9085050.1"/>
    <property type="molecule type" value="Genomic_DNA"/>
</dbReference>
<reference evidence="1 2" key="1">
    <citation type="submission" date="2024-01" db="EMBL/GenBank/DDBJ databases">
        <title>Genome assemblies of Stephania.</title>
        <authorList>
            <person name="Yang L."/>
        </authorList>
    </citation>
    <scope>NUCLEOTIDE SEQUENCE [LARGE SCALE GENOMIC DNA]</scope>
    <source>
        <strain evidence="1">QJT</strain>
        <tissue evidence="1">Leaf</tissue>
    </source>
</reference>
<gene>
    <name evidence="1" type="ORF">Sjap_025461</name>
</gene>
<evidence type="ECO:0000313" key="2">
    <source>
        <dbReference type="Proteomes" id="UP001417504"/>
    </source>
</evidence>
<sequence length="74" mass="8188">MWGYSSSKFEGYKPSKSPLVIPQDSSMVSSFVSDIVWPIRYASTVGEIVAATELSSVHELRIKRGQISPESHLC</sequence>
<organism evidence="1 2">
    <name type="scientific">Stephania japonica</name>
    <dbReference type="NCBI Taxonomy" id="461633"/>
    <lineage>
        <taxon>Eukaryota</taxon>
        <taxon>Viridiplantae</taxon>
        <taxon>Streptophyta</taxon>
        <taxon>Embryophyta</taxon>
        <taxon>Tracheophyta</taxon>
        <taxon>Spermatophyta</taxon>
        <taxon>Magnoliopsida</taxon>
        <taxon>Ranunculales</taxon>
        <taxon>Menispermaceae</taxon>
        <taxon>Menispermoideae</taxon>
        <taxon>Cissampelideae</taxon>
        <taxon>Stephania</taxon>
    </lineage>
</organism>
<evidence type="ECO:0000313" key="1">
    <source>
        <dbReference type="EMBL" id="KAK9085050.1"/>
    </source>
</evidence>
<protein>
    <submittedName>
        <fullName evidence="1">Uncharacterized protein</fullName>
    </submittedName>
</protein>
<accession>A0AAP0HJL1</accession>
<proteinExistence type="predicted"/>
<dbReference type="AlphaFoldDB" id="A0AAP0HJL1"/>
<keyword evidence="2" id="KW-1185">Reference proteome</keyword>
<dbReference type="Proteomes" id="UP001417504">
    <property type="component" value="Unassembled WGS sequence"/>
</dbReference>